<protein>
    <submittedName>
        <fullName evidence="2">Uncharacterized protein</fullName>
    </submittedName>
</protein>
<dbReference type="Proteomes" id="UP000701698">
    <property type="component" value="Unassembled WGS sequence"/>
</dbReference>
<accession>A0A955LHM2</accession>
<proteinExistence type="predicted"/>
<comment type="caution">
    <text evidence="2">The sequence shown here is derived from an EMBL/GenBank/DDBJ whole genome shotgun (WGS) entry which is preliminary data.</text>
</comment>
<reference evidence="2" key="1">
    <citation type="submission" date="2020-04" db="EMBL/GenBank/DDBJ databases">
        <authorList>
            <person name="Zhang T."/>
        </authorList>
    </citation>
    <scope>NUCLEOTIDE SEQUENCE</scope>
    <source>
        <strain evidence="2">HKST-UBA01</strain>
    </source>
</reference>
<dbReference type="EMBL" id="JAGQKX010000120">
    <property type="protein sequence ID" value="MCA9390526.1"/>
    <property type="molecule type" value="Genomic_DNA"/>
</dbReference>
<keyword evidence="1" id="KW-0472">Membrane</keyword>
<name>A0A955LHM2_UNCKA</name>
<evidence type="ECO:0000313" key="2">
    <source>
        <dbReference type="EMBL" id="MCA9390526.1"/>
    </source>
</evidence>
<feature type="non-terminal residue" evidence="2">
    <location>
        <position position="1"/>
    </location>
</feature>
<gene>
    <name evidence="2" type="ORF">KC571_03920</name>
</gene>
<sequence length="123" mass="14456">SLVLYLRTINWPYLFSLDQLALGGVIFTMLFMIILGMLNKEILIYPMINPVNPIRISAWWLFLLYADLIGVWYLLIRSIKYKGVMFWLFIASIPRILLLLTGLMGWLIISYSHVWTKKKSNNN</sequence>
<reference evidence="2" key="2">
    <citation type="journal article" date="2021" name="Microbiome">
        <title>Successional dynamics and alternative stable states in a saline activated sludge microbial community over 9 years.</title>
        <authorList>
            <person name="Wang Y."/>
            <person name="Ye J."/>
            <person name="Ju F."/>
            <person name="Liu L."/>
            <person name="Boyd J.A."/>
            <person name="Deng Y."/>
            <person name="Parks D.H."/>
            <person name="Jiang X."/>
            <person name="Yin X."/>
            <person name="Woodcroft B.J."/>
            <person name="Tyson G.W."/>
            <person name="Hugenholtz P."/>
            <person name="Polz M.F."/>
            <person name="Zhang T."/>
        </authorList>
    </citation>
    <scope>NUCLEOTIDE SEQUENCE</scope>
    <source>
        <strain evidence="2">HKST-UBA01</strain>
    </source>
</reference>
<dbReference type="AlphaFoldDB" id="A0A955LHM2"/>
<feature type="transmembrane region" description="Helical" evidence="1">
    <location>
        <begin position="59"/>
        <end position="79"/>
    </location>
</feature>
<evidence type="ECO:0000313" key="3">
    <source>
        <dbReference type="Proteomes" id="UP000701698"/>
    </source>
</evidence>
<keyword evidence="1" id="KW-1133">Transmembrane helix</keyword>
<evidence type="ECO:0000256" key="1">
    <source>
        <dbReference type="SAM" id="Phobius"/>
    </source>
</evidence>
<feature type="transmembrane region" description="Helical" evidence="1">
    <location>
        <begin position="85"/>
        <end position="109"/>
    </location>
</feature>
<keyword evidence="1" id="KW-0812">Transmembrane</keyword>
<organism evidence="2 3">
    <name type="scientific">candidate division WWE3 bacterium</name>
    <dbReference type="NCBI Taxonomy" id="2053526"/>
    <lineage>
        <taxon>Bacteria</taxon>
        <taxon>Katanobacteria</taxon>
    </lineage>
</organism>
<feature type="transmembrane region" description="Helical" evidence="1">
    <location>
        <begin position="20"/>
        <end position="38"/>
    </location>
</feature>